<comment type="caution">
    <text evidence="2">The sequence shown here is derived from an EMBL/GenBank/DDBJ whole genome shotgun (WGS) entry which is preliminary data.</text>
</comment>
<dbReference type="PANTHER" id="PTHR33373">
    <property type="entry name" value="OS07G0479600 PROTEIN"/>
    <property type="match status" value="1"/>
</dbReference>
<dbReference type="Proteomes" id="UP000825729">
    <property type="component" value="Unassembled WGS sequence"/>
</dbReference>
<evidence type="ECO:0000313" key="2">
    <source>
        <dbReference type="EMBL" id="KAG9441843.1"/>
    </source>
</evidence>
<dbReference type="InterPro" id="IPR025124">
    <property type="entry name" value="Gag1-like_clamp"/>
</dbReference>
<feature type="domain" description="Gag1-like clamp" evidence="1">
    <location>
        <begin position="117"/>
        <end position="194"/>
    </location>
</feature>
<sequence>MDSDPLAKMRPPRHGPVRGWSCDLALATRILARGSGFAAIAAGADGVTIYHWRRNISWSYRETDTALKDLFNLISSMGGCVGGLLKFQSASIRRTLNIESKRNLGPLSFSGKKPWSSSQDEMDTIGAITWNQIRGKWIGNQSHKQEKEPREPVISWSTTYDDLLTDTQPFSEPIPLPEMVDFLVDTWHEEGLYD</sequence>
<accession>A0AAV7E369</accession>
<keyword evidence="3" id="KW-1185">Reference proteome</keyword>
<dbReference type="EMBL" id="JAINDJ010000007">
    <property type="protein sequence ID" value="KAG9441843.1"/>
    <property type="molecule type" value="Genomic_DNA"/>
</dbReference>
<protein>
    <recommendedName>
        <fullName evidence="1">Gag1-like clamp domain-containing protein</fullName>
    </recommendedName>
</protein>
<dbReference type="Pfam" id="PF13259">
    <property type="entry name" value="clamp_Gag1-like"/>
    <property type="match status" value="1"/>
</dbReference>
<proteinExistence type="predicted"/>
<name>A0AAV7E369_ARIFI</name>
<gene>
    <name evidence="2" type="ORF">H6P81_017697</name>
</gene>
<organism evidence="2 3">
    <name type="scientific">Aristolochia fimbriata</name>
    <name type="common">White veined hardy Dutchman's pipe vine</name>
    <dbReference type="NCBI Taxonomy" id="158543"/>
    <lineage>
        <taxon>Eukaryota</taxon>
        <taxon>Viridiplantae</taxon>
        <taxon>Streptophyta</taxon>
        <taxon>Embryophyta</taxon>
        <taxon>Tracheophyta</taxon>
        <taxon>Spermatophyta</taxon>
        <taxon>Magnoliopsida</taxon>
        <taxon>Magnoliidae</taxon>
        <taxon>Piperales</taxon>
        <taxon>Aristolochiaceae</taxon>
        <taxon>Aristolochia</taxon>
    </lineage>
</organism>
<reference evidence="2 3" key="1">
    <citation type="submission" date="2021-07" db="EMBL/GenBank/DDBJ databases">
        <title>The Aristolochia fimbriata genome: insights into angiosperm evolution, floral development and chemical biosynthesis.</title>
        <authorList>
            <person name="Jiao Y."/>
        </authorList>
    </citation>
    <scope>NUCLEOTIDE SEQUENCE [LARGE SCALE GENOMIC DNA]</scope>
    <source>
        <strain evidence="2">IBCAS-2021</strain>
        <tissue evidence="2">Leaf</tissue>
    </source>
</reference>
<dbReference type="PANTHER" id="PTHR33373:SF28">
    <property type="entry name" value="OS07G0479600 PROTEIN"/>
    <property type="match status" value="1"/>
</dbReference>
<evidence type="ECO:0000313" key="3">
    <source>
        <dbReference type="Proteomes" id="UP000825729"/>
    </source>
</evidence>
<evidence type="ECO:0000259" key="1">
    <source>
        <dbReference type="Pfam" id="PF13259"/>
    </source>
</evidence>
<dbReference type="AlphaFoldDB" id="A0AAV7E369"/>